<dbReference type="Gramene" id="ERN07184">
    <property type="protein sequence ID" value="ERN07184"/>
    <property type="gene ID" value="AMTR_s00019p00158670"/>
</dbReference>
<evidence type="ECO:0000313" key="2">
    <source>
        <dbReference type="Proteomes" id="UP000017836"/>
    </source>
</evidence>
<dbReference type="InterPro" id="IPR053091">
    <property type="entry name" value="PSII_Assembly/Photoprotect-Rel"/>
</dbReference>
<protein>
    <submittedName>
        <fullName evidence="1">Uncharacterized protein</fullName>
    </submittedName>
</protein>
<sequence length="151" mass="16745">MATVFLSPQLSLSTARAHSDCHSSGTHLHHRSWKFGSGQAVHMVFYGSNTRAFRVLTTANMSSRQFKETPDDIMVDPLEAKRLAAKQLREIQAKQELKRQRQIEAINGTWALIGLATGLVIEVQTGKSIPSQLAGYWDAVVGFLSRFIPHG</sequence>
<dbReference type="PANTHER" id="PTHR37752">
    <property type="entry name" value="OS02G0610700 PROTEIN"/>
    <property type="match status" value="1"/>
</dbReference>
<dbReference type="OMA" id="VNIFMPQ"/>
<name>W1PHN5_AMBTC</name>
<dbReference type="Proteomes" id="UP000017836">
    <property type="component" value="Unassembled WGS sequence"/>
</dbReference>
<reference evidence="2" key="1">
    <citation type="journal article" date="2013" name="Science">
        <title>The Amborella genome and the evolution of flowering plants.</title>
        <authorList>
            <consortium name="Amborella Genome Project"/>
        </authorList>
    </citation>
    <scope>NUCLEOTIDE SEQUENCE [LARGE SCALE GENOMIC DNA]</scope>
</reference>
<keyword evidence="2" id="KW-1185">Reference proteome</keyword>
<accession>W1PHN5</accession>
<gene>
    <name evidence="1" type="ORF">AMTR_s00019p00158670</name>
</gene>
<dbReference type="EMBL" id="KI393807">
    <property type="protein sequence ID" value="ERN07184.1"/>
    <property type="molecule type" value="Genomic_DNA"/>
</dbReference>
<dbReference type="OrthoDB" id="1887732at2759"/>
<dbReference type="PANTHER" id="PTHR37752:SF1">
    <property type="entry name" value="OS02G0610700 PROTEIN"/>
    <property type="match status" value="1"/>
</dbReference>
<proteinExistence type="predicted"/>
<dbReference type="AlphaFoldDB" id="W1PHN5"/>
<dbReference type="KEGG" id="atr:18435401"/>
<organism evidence="1 2">
    <name type="scientific">Amborella trichopoda</name>
    <dbReference type="NCBI Taxonomy" id="13333"/>
    <lineage>
        <taxon>Eukaryota</taxon>
        <taxon>Viridiplantae</taxon>
        <taxon>Streptophyta</taxon>
        <taxon>Embryophyta</taxon>
        <taxon>Tracheophyta</taxon>
        <taxon>Spermatophyta</taxon>
        <taxon>Magnoliopsida</taxon>
        <taxon>Amborellales</taxon>
        <taxon>Amborellaceae</taxon>
        <taxon>Amborella</taxon>
    </lineage>
</organism>
<dbReference type="HOGENOM" id="CLU_129535_1_0_1"/>
<dbReference type="eggNOG" id="KOG2942">
    <property type="taxonomic scope" value="Eukaryota"/>
</dbReference>
<evidence type="ECO:0000313" key="1">
    <source>
        <dbReference type="EMBL" id="ERN07184.1"/>
    </source>
</evidence>